<evidence type="ECO:0000313" key="3">
    <source>
        <dbReference type="Proteomes" id="UP000708148"/>
    </source>
</evidence>
<reference evidence="2" key="1">
    <citation type="submission" date="2020-12" db="EMBL/GenBank/DDBJ databases">
        <authorList>
            <person name="Iha C."/>
        </authorList>
    </citation>
    <scope>NUCLEOTIDE SEQUENCE</scope>
</reference>
<name>A0A8S1IR85_9CHLO</name>
<accession>A0A8S1IR85</accession>
<organism evidence="2 3">
    <name type="scientific">Ostreobium quekettii</name>
    <dbReference type="NCBI Taxonomy" id="121088"/>
    <lineage>
        <taxon>Eukaryota</taxon>
        <taxon>Viridiplantae</taxon>
        <taxon>Chlorophyta</taxon>
        <taxon>core chlorophytes</taxon>
        <taxon>Ulvophyceae</taxon>
        <taxon>TCBD clade</taxon>
        <taxon>Bryopsidales</taxon>
        <taxon>Ostreobineae</taxon>
        <taxon>Ostreobiaceae</taxon>
        <taxon>Ostreobium</taxon>
    </lineage>
</organism>
<feature type="region of interest" description="Disordered" evidence="1">
    <location>
        <begin position="259"/>
        <end position="292"/>
    </location>
</feature>
<dbReference type="AlphaFoldDB" id="A0A8S1IR85"/>
<gene>
    <name evidence="2" type="ORF">OSTQU699_LOCUS2665</name>
</gene>
<comment type="caution">
    <text evidence="2">The sequence shown here is derived from an EMBL/GenBank/DDBJ whole genome shotgun (WGS) entry which is preliminary data.</text>
</comment>
<protein>
    <submittedName>
        <fullName evidence="2">Uncharacterized protein</fullName>
    </submittedName>
</protein>
<dbReference type="Proteomes" id="UP000708148">
    <property type="component" value="Unassembled WGS sequence"/>
</dbReference>
<dbReference type="EMBL" id="CAJHUC010000640">
    <property type="protein sequence ID" value="CAD7697304.1"/>
    <property type="molecule type" value="Genomic_DNA"/>
</dbReference>
<feature type="compositionally biased region" description="Basic and acidic residues" evidence="1">
    <location>
        <begin position="277"/>
        <end position="288"/>
    </location>
</feature>
<evidence type="ECO:0000256" key="1">
    <source>
        <dbReference type="SAM" id="MobiDB-lite"/>
    </source>
</evidence>
<proteinExistence type="predicted"/>
<evidence type="ECO:0000313" key="2">
    <source>
        <dbReference type="EMBL" id="CAD7697304.1"/>
    </source>
</evidence>
<sequence length="491" mass="53220">MTAGDHRAAPPAWLANSFLPSSSYGRSAFSSEDGVLAECGLTETGLFAEVPLDCMDSMGCMDIASWVDLTQHVAPTFDDPATFHALDHRHPILQDAAWHGRLPPIGVDISKKELHRLLLTRSHNGTSNSSTLSTENALRAGGLVAEIPEFREQRREAEPDVVQASALDKSFYTEIDSSDTPMNTAGLSECQRGVHTANFRGTRSWPTTSLGASDVREDQSRDFLCGAPGRASAAAGEPAAHARAATRCRPGDALARRRGNSLNRAVSGGIPEDTLNGEDRSRDSRRLCGDAGSARSKEAARVVVERPIQAVSLRGESVLRGAPELCVWKPTLCPRSVWNALADVCAGRRAGVARRFPDVAPDSGFFYGTGERCLEGPGSNFGGWKSGRLKAVDGSRGILIINGRHRGYRWDGRGRAVLHRQLRSGAEAVGMEKVFRVSRRVPKDGGCWKQATVRAPGWATRKGDQTRGVKVFYETRACLYVFKTVFYGDVE</sequence>
<keyword evidence="3" id="KW-1185">Reference proteome</keyword>